<keyword evidence="7 8" id="KW-0472">Membrane</keyword>
<dbReference type="EMBL" id="JACRSP010000003">
    <property type="protein sequence ID" value="MBC8536709.1"/>
    <property type="molecule type" value="Genomic_DNA"/>
</dbReference>
<feature type="transmembrane region" description="Helical" evidence="8">
    <location>
        <begin position="68"/>
        <end position="90"/>
    </location>
</feature>
<keyword evidence="6 8" id="KW-1133">Transmembrane helix</keyword>
<evidence type="ECO:0000256" key="8">
    <source>
        <dbReference type="SAM" id="Phobius"/>
    </source>
</evidence>
<keyword evidence="4" id="KW-1003">Cell membrane</keyword>
<evidence type="ECO:0000256" key="5">
    <source>
        <dbReference type="ARBA" id="ARBA00022692"/>
    </source>
</evidence>
<feature type="transmembrane region" description="Helical" evidence="8">
    <location>
        <begin position="297"/>
        <end position="315"/>
    </location>
</feature>
<dbReference type="RefSeq" id="WP_249300544.1">
    <property type="nucleotide sequence ID" value="NZ_JACRSP010000003.1"/>
</dbReference>
<comment type="similarity">
    <text evidence="2">Belongs to the auxin efflux carrier (TC 2.A.69) family.</text>
</comment>
<evidence type="ECO:0000313" key="9">
    <source>
        <dbReference type="EMBL" id="MBC8536709.1"/>
    </source>
</evidence>
<protein>
    <submittedName>
        <fullName evidence="9">AEC family transporter</fullName>
    </submittedName>
</protein>
<feature type="transmembrane region" description="Helical" evidence="8">
    <location>
        <begin position="12"/>
        <end position="30"/>
    </location>
</feature>
<reference evidence="9" key="1">
    <citation type="submission" date="2020-08" db="EMBL/GenBank/DDBJ databases">
        <title>Genome public.</title>
        <authorList>
            <person name="Liu C."/>
            <person name="Sun Q."/>
        </authorList>
    </citation>
    <scope>NUCLEOTIDE SEQUENCE</scope>
    <source>
        <strain evidence="9">BX7</strain>
    </source>
</reference>
<evidence type="ECO:0000256" key="3">
    <source>
        <dbReference type="ARBA" id="ARBA00022448"/>
    </source>
</evidence>
<proteinExistence type="inferred from homology"/>
<evidence type="ECO:0000256" key="1">
    <source>
        <dbReference type="ARBA" id="ARBA00004651"/>
    </source>
</evidence>
<dbReference type="Pfam" id="PF03547">
    <property type="entry name" value="Mem_trans"/>
    <property type="match status" value="2"/>
</dbReference>
<sequence length="317" mass="34275">MQVEFSVVLTQFLFFGLMILIGFLSIKLRLIDGQVLSSVAMLIARLIMPCMIFGNIAGVGTLRELLAAWPMLLAGLVELLFMIALGMATARLARLRGDRHDAYVAAHAFSNSGFMGIPLMESLYGAAGILRISLYSLPENALMWTLGVHLTTGRAERAGRAGGLRATAFNMLRQPTVLALLLGIAALVLRVDPDNIVVDTIAGIGGTSKYIAMLYLGGSIAFLDFKSFFRERSIFLLIASKLIVAPLALYYLLRLLPVFSPEVALTAAIVASLPAMSSTAIFARAGNSEAADYVTQCVMMTTLFSLVTIPFVLWLCR</sequence>
<dbReference type="Proteomes" id="UP000620366">
    <property type="component" value="Unassembled WGS sequence"/>
</dbReference>
<dbReference type="InterPro" id="IPR038770">
    <property type="entry name" value="Na+/solute_symporter_sf"/>
</dbReference>
<evidence type="ECO:0000256" key="4">
    <source>
        <dbReference type="ARBA" id="ARBA00022475"/>
    </source>
</evidence>
<dbReference type="PANTHER" id="PTHR36838:SF1">
    <property type="entry name" value="SLR1864 PROTEIN"/>
    <property type="match status" value="1"/>
</dbReference>
<evidence type="ECO:0000313" key="10">
    <source>
        <dbReference type="Proteomes" id="UP000620366"/>
    </source>
</evidence>
<evidence type="ECO:0000256" key="2">
    <source>
        <dbReference type="ARBA" id="ARBA00010145"/>
    </source>
</evidence>
<keyword evidence="10" id="KW-1185">Reference proteome</keyword>
<organism evidence="9 10">
    <name type="scientific">Feifania hominis</name>
    <dbReference type="NCBI Taxonomy" id="2763660"/>
    <lineage>
        <taxon>Bacteria</taxon>
        <taxon>Bacillati</taxon>
        <taxon>Bacillota</taxon>
        <taxon>Clostridia</taxon>
        <taxon>Eubacteriales</taxon>
        <taxon>Feifaniaceae</taxon>
        <taxon>Feifania</taxon>
    </lineage>
</organism>
<comment type="caution">
    <text evidence="9">The sequence shown here is derived from an EMBL/GenBank/DDBJ whole genome shotgun (WGS) entry which is preliminary data.</text>
</comment>
<dbReference type="GO" id="GO:0005886">
    <property type="term" value="C:plasma membrane"/>
    <property type="evidence" value="ECO:0007669"/>
    <property type="project" value="UniProtKB-SubCell"/>
</dbReference>
<dbReference type="PANTHER" id="PTHR36838">
    <property type="entry name" value="AUXIN EFFLUX CARRIER FAMILY PROTEIN"/>
    <property type="match status" value="1"/>
</dbReference>
<accession>A0A926DF81</accession>
<feature type="transmembrane region" description="Helical" evidence="8">
    <location>
        <begin position="171"/>
        <end position="189"/>
    </location>
</feature>
<feature type="transmembrane region" description="Helical" evidence="8">
    <location>
        <begin position="201"/>
        <end position="222"/>
    </location>
</feature>
<keyword evidence="3" id="KW-0813">Transport</keyword>
<feature type="transmembrane region" description="Helical" evidence="8">
    <location>
        <begin position="234"/>
        <end position="253"/>
    </location>
</feature>
<evidence type="ECO:0000256" key="7">
    <source>
        <dbReference type="ARBA" id="ARBA00023136"/>
    </source>
</evidence>
<name>A0A926DF81_9FIRM</name>
<feature type="transmembrane region" description="Helical" evidence="8">
    <location>
        <begin position="265"/>
        <end position="285"/>
    </location>
</feature>
<dbReference type="AlphaFoldDB" id="A0A926DF81"/>
<evidence type="ECO:0000256" key="6">
    <source>
        <dbReference type="ARBA" id="ARBA00022989"/>
    </source>
</evidence>
<keyword evidence="5 8" id="KW-0812">Transmembrane</keyword>
<dbReference type="GO" id="GO:0055085">
    <property type="term" value="P:transmembrane transport"/>
    <property type="evidence" value="ECO:0007669"/>
    <property type="project" value="InterPro"/>
</dbReference>
<dbReference type="InterPro" id="IPR004776">
    <property type="entry name" value="Mem_transp_PIN-like"/>
</dbReference>
<dbReference type="Gene3D" id="1.20.1530.20">
    <property type="match status" value="1"/>
</dbReference>
<feature type="transmembrane region" description="Helical" evidence="8">
    <location>
        <begin position="42"/>
        <end position="62"/>
    </location>
</feature>
<gene>
    <name evidence="9" type="ORF">H8695_08430</name>
</gene>
<comment type="subcellular location">
    <subcellularLocation>
        <location evidence="1">Cell membrane</location>
        <topology evidence="1">Multi-pass membrane protein</topology>
    </subcellularLocation>
</comment>